<name>A0A926IE53_9FIRM</name>
<evidence type="ECO:0000313" key="10">
    <source>
        <dbReference type="EMBL" id="MBC8586992.1"/>
    </source>
</evidence>
<dbReference type="GO" id="GO:0051117">
    <property type="term" value="F:ATPase binding"/>
    <property type="evidence" value="ECO:0007669"/>
    <property type="project" value="TreeGrafter"/>
</dbReference>
<evidence type="ECO:0000256" key="6">
    <source>
        <dbReference type="ARBA" id="ARBA00023065"/>
    </source>
</evidence>
<dbReference type="EMBL" id="JACRTG010000005">
    <property type="protein sequence ID" value="MBC8586992.1"/>
    <property type="molecule type" value="Genomic_DNA"/>
</dbReference>
<comment type="subcellular location">
    <subcellularLocation>
        <location evidence="1">Membrane</location>
        <topology evidence="1">Multi-pass membrane protein</topology>
    </subcellularLocation>
</comment>
<keyword evidence="3" id="KW-0813">Transport</keyword>
<dbReference type="Pfam" id="PF01496">
    <property type="entry name" value="V_ATPase_I"/>
    <property type="match status" value="2"/>
</dbReference>
<evidence type="ECO:0000256" key="1">
    <source>
        <dbReference type="ARBA" id="ARBA00004141"/>
    </source>
</evidence>
<dbReference type="RefSeq" id="WP_262428463.1">
    <property type="nucleotide sequence ID" value="NZ_JACRTG010000005.1"/>
</dbReference>
<evidence type="ECO:0000256" key="8">
    <source>
        <dbReference type="SAM" id="Coils"/>
    </source>
</evidence>
<keyword evidence="6" id="KW-0406">Ion transport</keyword>
<feature type="transmembrane region" description="Helical" evidence="9">
    <location>
        <begin position="506"/>
        <end position="526"/>
    </location>
</feature>
<evidence type="ECO:0000313" key="11">
    <source>
        <dbReference type="Proteomes" id="UP000601171"/>
    </source>
</evidence>
<keyword evidence="11" id="KW-1185">Reference proteome</keyword>
<dbReference type="GO" id="GO:0016471">
    <property type="term" value="C:vacuolar proton-transporting V-type ATPase complex"/>
    <property type="evidence" value="ECO:0007669"/>
    <property type="project" value="TreeGrafter"/>
</dbReference>
<feature type="coiled-coil region" evidence="8">
    <location>
        <begin position="232"/>
        <end position="266"/>
    </location>
</feature>
<comment type="caution">
    <text evidence="10">The sequence shown here is derived from an EMBL/GenBank/DDBJ whole genome shotgun (WGS) entry which is preliminary data.</text>
</comment>
<proteinExistence type="inferred from homology"/>
<feature type="transmembrane region" description="Helical" evidence="9">
    <location>
        <begin position="363"/>
        <end position="396"/>
    </location>
</feature>
<evidence type="ECO:0000256" key="7">
    <source>
        <dbReference type="ARBA" id="ARBA00023136"/>
    </source>
</evidence>
<dbReference type="GO" id="GO:0007035">
    <property type="term" value="P:vacuolar acidification"/>
    <property type="evidence" value="ECO:0007669"/>
    <property type="project" value="TreeGrafter"/>
</dbReference>
<keyword evidence="4 9" id="KW-0812">Transmembrane</keyword>
<reference evidence="10" key="1">
    <citation type="submission" date="2020-08" db="EMBL/GenBank/DDBJ databases">
        <title>Genome public.</title>
        <authorList>
            <person name="Liu C."/>
            <person name="Sun Q."/>
        </authorList>
    </citation>
    <scope>NUCLEOTIDE SEQUENCE</scope>
    <source>
        <strain evidence="10">BX21</strain>
    </source>
</reference>
<organism evidence="10 11">
    <name type="scientific">Paratissierella segnis</name>
    <dbReference type="NCBI Taxonomy" id="2763679"/>
    <lineage>
        <taxon>Bacteria</taxon>
        <taxon>Bacillati</taxon>
        <taxon>Bacillota</taxon>
        <taxon>Tissierellia</taxon>
        <taxon>Tissierellales</taxon>
        <taxon>Tissierellaceae</taxon>
        <taxon>Paratissierella</taxon>
    </lineage>
</organism>
<dbReference type="AlphaFoldDB" id="A0A926IE53"/>
<dbReference type="Proteomes" id="UP000601171">
    <property type="component" value="Unassembled WGS sequence"/>
</dbReference>
<sequence length="648" mass="73856">MAIVNMSEFNLFAFDHDREKLLQKLQQFEYVHFLNLDENEELKEDGLESVEVPERIAAIDEEVRKVKYLIDILSNYTEKPTGIKALNNGLETYDFNQLEEKALGIDYLPLYNEIREYSAKKENLAQELNKLDALIFELNPWIKLNCAIKDLDKFEISKVFIGSIPIKYMNKLNNDLSDTKYTYFENLGFDKENLYLLAISDISEYEIVSDILRNNGFIKVKLSGEDTPKNEIEKTRNEISNIKNEIENYENETKKLAANISDLEIIYEYLQNKRLRISASEKFLKTPNVDIIKGYIPSHMIQEFKKVVSDSLNNPYYLEVKDADKNDENVPILLDNSKFNKSFESLTAMYSFPKYNEIDPTPLLAPFYICFFGMMAADIGYGLLMLIGTFVALRVFNFPESTKRFIRFLYYISFAIIFWGVIFGSFFGGIIPMKGLLDLSKDYQSVLILSIALGLIHIFFGLGIKAYLNIRDGHFKDAIYDVGFWYMALTCSILYLLSSFMPFPPIVKTISFDIMLIGMVGILLTGGRDYKSIGGKLAGGLYSLYGISGYIGDLVSYSRLMALGLSGSFIASAINMMVQMLNSKGLIGIIFGAVVFVGGHVFNMGLSMLGAYVHAIRLTFVEFFGKFYEGGGVQFKLFRSNPKYINLK</sequence>
<feature type="transmembrane region" description="Helical" evidence="9">
    <location>
        <begin position="408"/>
        <end position="431"/>
    </location>
</feature>
<dbReference type="InterPro" id="IPR002490">
    <property type="entry name" value="V-ATPase_116kDa_su"/>
</dbReference>
<comment type="similarity">
    <text evidence="2">Belongs to the V-ATPase 116 kDa subunit family.</text>
</comment>
<keyword evidence="8" id="KW-0175">Coiled coil</keyword>
<evidence type="ECO:0000256" key="3">
    <source>
        <dbReference type="ARBA" id="ARBA00022448"/>
    </source>
</evidence>
<feature type="transmembrane region" description="Helical" evidence="9">
    <location>
        <begin position="443"/>
        <end position="467"/>
    </location>
</feature>
<dbReference type="PANTHER" id="PTHR11629:SF63">
    <property type="entry name" value="V-TYPE PROTON ATPASE SUBUNIT A"/>
    <property type="match status" value="1"/>
</dbReference>
<feature type="transmembrane region" description="Helical" evidence="9">
    <location>
        <begin position="533"/>
        <end position="551"/>
    </location>
</feature>
<dbReference type="PANTHER" id="PTHR11629">
    <property type="entry name" value="VACUOLAR PROTON ATPASES"/>
    <property type="match status" value="1"/>
</dbReference>
<protein>
    <submittedName>
        <fullName evidence="10">V-type ATP synthase subunit I</fullName>
    </submittedName>
</protein>
<evidence type="ECO:0000256" key="9">
    <source>
        <dbReference type="SAM" id="Phobius"/>
    </source>
</evidence>
<feature type="transmembrane region" description="Helical" evidence="9">
    <location>
        <begin position="585"/>
        <end position="602"/>
    </location>
</feature>
<accession>A0A926IE53</accession>
<feature type="transmembrane region" description="Helical" evidence="9">
    <location>
        <begin position="479"/>
        <end position="500"/>
    </location>
</feature>
<evidence type="ECO:0000256" key="5">
    <source>
        <dbReference type="ARBA" id="ARBA00022989"/>
    </source>
</evidence>
<keyword evidence="7 9" id="KW-0472">Membrane</keyword>
<evidence type="ECO:0000256" key="4">
    <source>
        <dbReference type="ARBA" id="ARBA00022692"/>
    </source>
</evidence>
<keyword evidence="5 9" id="KW-1133">Transmembrane helix</keyword>
<gene>
    <name evidence="10" type="ORF">H8707_01885</name>
</gene>
<evidence type="ECO:0000256" key="2">
    <source>
        <dbReference type="ARBA" id="ARBA00009904"/>
    </source>
</evidence>
<dbReference type="GO" id="GO:0033179">
    <property type="term" value="C:proton-transporting V-type ATPase, V0 domain"/>
    <property type="evidence" value="ECO:0007669"/>
    <property type="project" value="InterPro"/>
</dbReference>
<dbReference type="GO" id="GO:0046961">
    <property type="term" value="F:proton-transporting ATPase activity, rotational mechanism"/>
    <property type="evidence" value="ECO:0007669"/>
    <property type="project" value="InterPro"/>
</dbReference>